<evidence type="ECO:0000313" key="9">
    <source>
        <dbReference type="Proteomes" id="UP001075354"/>
    </source>
</evidence>
<dbReference type="GO" id="GO:0012505">
    <property type="term" value="C:endomembrane system"/>
    <property type="evidence" value="ECO:0007669"/>
    <property type="project" value="TreeGrafter"/>
</dbReference>
<evidence type="ECO:0000313" key="8">
    <source>
        <dbReference type="EMBL" id="KAJ1529426.1"/>
    </source>
</evidence>
<evidence type="ECO:0000256" key="6">
    <source>
        <dbReference type="SAM" id="Phobius"/>
    </source>
</evidence>
<dbReference type="SUPFAM" id="SSF58038">
    <property type="entry name" value="SNARE fusion complex"/>
    <property type="match status" value="1"/>
</dbReference>
<evidence type="ECO:0000256" key="3">
    <source>
        <dbReference type="ARBA" id="ARBA00023054"/>
    </source>
</evidence>
<keyword evidence="6" id="KW-1133">Transmembrane helix</keyword>
<keyword evidence="4 6" id="KW-0472">Membrane</keyword>
<protein>
    <recommendedName>
        <fullName evidence="7">t-SNARE coiled-coil homology domain-containing protein</fullName>
    </recommendedName>
</protein>
<name>A0AAV7XXK4_9NEOP</name>
<dbReference type="InterPro" id="IPR041875">
    <property type="entry name" value="Syntaxin-8_SNARE"/>
</dbReference>
<proteinExistence type="predicted"/>
<feature type="transmembrane region" description="Helical" evidence="6">
    <location>
        <begin position="223"/>
        <end position="241"/>
    </location>
</feature>
<dbReference type="GO" id="GO:0005484">
    <property type="term" value="F:SNAP receptor activity"/>
    <property type="evidence" value="ECO:0007669"/>
    <property type="project" value="TreeGrafter"/>
</dbReference>
<sequence length="242" mass="27347">MSLIDVGGNPWLREHEACEKLHREIAAQLSERDSESPSSSAFGKLSASIRVRLRQLSVEVQQLRDKLAISSNDDSITPHEAERRMRLVENLESSVRQLQHRFTSFSRHHDFDDNRPQLMPGPGGRVFADMGTTGWGDDSESDTFDVQRAQKMTQQVIKEQDAGLEELSKIISRQKNIARAIGNEVDVHNEILDDLAEGIDRTNVGLINETRQVRTIASKDSTWGYWLVIILLFIAILIVAFV</sequence>
<gene>
    <name evidence="8" type="ORF">ONE63_006205</name>
</gene>
<evidence type="ECO:0000256" key="5">
    <source>
        <dbReference type="SAM" id="Coils"/>
    </source>
</evidence>
<organism evidence="8 9">
    <name type="scientific">Megalurothrips usitatus</name>
    <name type="common">bean blossom thrips</name>
    <dbReference type="NCBI Taxonomy" id="439358"/>
    <lineage>
        <taxon>Eukaryota</taxon>
        <taxon>Metazoa</taxon>
        <taxon>Ecdysozoa</taxon>
        <taxon>Arthropoda</taxon>
        <taxon>Hexapoda</taxon>
        <taxon>Insecta</taxon>
        <taxon>Pterygota</taxon>
        <taxon>Neoptera</taxon>
        <taxon>Paraneoptera</taxon>
        <taxon>Thysanoptera</taxon>
        <taxon>Terebrantia</taxon>
        <taxon>Thripoidea</taxon>
        <taxon>Thripidae</taxon>
        <taxon>Megalurothrips</taxon>
    </lineage>
</organism>
<dbReference type="GO" id="GO:0048278">
    <property type="term" value="P:vesicle docking"/>
    <property type="evidence" value="ECO:0007669"/>
    <property type="project" value="TreeGrafter"/>
</dbReference>
<keyword evidence="6" id="KW-0812">Transmembrane</keyword>
<comment type="subcellular location">
    <subcellularLocation>
        <location evidence="1">Membrane</location>
    </subcellularLocation>
</comment>
<dbReference type="GO" id="GO:0006906">
    <property type="term" value="P:vesicle fusion"/>
    <property type="evidence" value="ECO:0007669"/>
    <property type="project" value="TreeGrafter"/>
</dbReference>
<dbReference type="InterPro" id="IPR000727">
    <property type="entry name" value="T_SNARE_dom"/>
</dbReference>
<dbReference type="Proteomes" id="UP001075354">
    <property type="component" value="Chromosome 3"/>
</dbReference>
<feature type="domain" description="T-SNARE coiled-coil homology" evidence="7">
    <location>
        <begin position="154"/>
        <end position="216"/>
    </location>
</feature>
<dbReference type="InterPro" id="IPR045242">
    <property type="entry name" value="Syntaxin"/>
</dbReference>
<dbReference type="GO" id="GO:0006886">
    <property type="term" value="P:intracellular protein transport"/>
    <property type="evidence" value="ECO:0007669"/>
    <property type="project" value="TreeGrafter"/>
</dbReference>
<evidence type="ECO:0000256" key="4">
    <source>
        <dbReference type="ARBA" id="ARBA00023136"/>
    </source>
</evidence>
<comment type="caution">
    <text evidence="8">The sequence shown here is derived from an EMBL/GenBank/DDBJ whole genome shotgun (WGS) entry which is preliminary data.</text>
</comment>
<evidence type="ECO:0000259" key="7">
    <source>
        <dbReference type="PROSITE" id="PS50192"/>
    </source>
</evidence>
<dbReference type="Gene3D" id="1.20.5.110">
    <property type="match status" value="1"/>
</dbReference>
<keyword evidence="9" id="KW-1185">Reference proteome</keyword>
<dbReference type="PANTHER" id="PTHR19957">
    <property type="entry name" value="SYNTAXIN"/>
    <property type="match status" value="1"/>
</dbReference>
<evidence type="ECO:0000256" key="2">
    <source>
        <dbReference type="ARBA" id="ARBA00022448"/>
    </source>
</evidence>
<feature type="coiled-coil region" evidence="5">
    <location>
        <begin position="53"/>
        <end position="101"/>
    </location>
</feature>
<dbReference type="SMART" id="SM00397">
    <property type="entry name" value="t_SNARE"/>
    <property type="match status" value="1"/>
</dbReference>
<evidence type="ECO:0000256" key="1">
    <source>
        <dbReference type="ARBA" id="ARBA00004370"/>
    </source>
</evidence>
<keyword evidence="2" id="KW-0813">Transport</keyword>
<dbReference type="CDD" id="cd15852">
    <property type="entry name" value="SNARE_Syntaxin8"/>
    <property type="match status" value="1"/>
</dbReference>
<dbReference type="AlphaFoldDB" id="A0AAV7XXK4"/>
<dbReference type="PROSITE" id="PS50192">
    <property type="entry name" value="T_SNARE"/>
    <property type="match status" value="1"/>
</dbReference>
<dbReference type="EMBL" id="JAPTSV010000003">
    <property type="protein sequence ID" value="KAJ1529426.1"/>
    <property type="molecule type" value="Genomic_DNA"/>
</dbReference>
<dbReference type="GO" id="GO:0000149">
    <property type="term" value="F:SNARE binding"/>
    <property type="evidence" value="ECO:0007669"/>
    <property type="project" value="TreeGrafter"/>
</dbReference>
<accession>A0AAV7XXK4</accession>
<dbReference type="PANTHER" id="PTHR19957:SF124">
    <property type="entry name" value="SYNTAXIN-8"/>
    <property type="match status" value="1"/>
</dbReference>
<reference evidence="8" key="1">
    <citation type="submission" date="2022-12" db="EMBL/GenBank/DDBJ databases">
        <title>Chromosome-level genome assembly of the bean flower thrips Megalurothrips usitatus.</title>
        <authorList>
            <person name="Ma L."/>
            <person name="Liu Q."/>
            <person name="Li H."/>
            <person name="Cai W."/>
        </authorList>
    </citation>
    <scope>NUCLEOTIDE SEQUENCE</scope>
    <source>
        <strain evidence="8">Cailab_2022a</strain>
    </source>
</reference>
<keyword evidence="3 5" id="KW-0175">Coiled coil</keyword>
<dbReference type="GO" id="GO:0031201">
    <property type="term" value="C:SNARE complex"/>
    <property type="evidence" value="ECO:0007669"/>
    <property type="project" value="TreeGrafter"/>
</dbReference>